<dbReference type="GO" id="GO:0005886">
    <property type="term" value="C:plasma membrane"/>
    <property type="evidence" value="ECO:0007669"/>
    <property type="project" value="UniProtKB-SubCell"/>
</dbReference>
<keyword evidence="6 7" id="KW-0472">Membrane</keyword>
<keyword evidence="5 7" id="KW-1133">Transmembrane helix</keyword>
<feature type="transmembrane region" description="Helical" evidence="7">
    <location>
        <begin position="325"/>
        <end position="343"/>
    </location>
</feature>
<dbReference type="OrthoDB" id="8138334at2"/>
<dbReference type="InterPro" id="IPR000515">
    <property type="entry name" value="MetI-like"/>
</dbReference>
<dbReference type="CDD" id="cd06261">
    <property type="entry name" value="TM_PBP2"/>
    <property type="match status" value="1"/>
</dbReference>
<feature type="transmembrane region" description="Helical" evidence="7">
    <location>
        <begin position="230"/>
        <end position="253"/>
    </location>
</feature>
<feature type="transmembrane region" description="Helical" evidence="7">
    <location>
        <begin position="201"/>
        <end position="218"/>
    </location>
</feature>
<evidence type="ECO:0000256" key="3">
    <source>
        <dbReference type="ARBA" id="ARBA00022475"/>
    </source>
</evidence>
<comment type="similarity">
    <text evidence="7">Belongs to the binding-protein-dependent transport system permease family.</text>
</comment>
<feature type="transmembrane region" description="Helical" evidence="7">
    <location>
        <begin position="274"/>
        <end position="305"/>
    </location>
</feature>
<evidence type="ECO:0000259" key="8">
    <source>
        <dbReference type="PROSITE" id="PS50928"/>
    </source>
</evidence>
<reference evidence="10" key="1">
    <citation type="submission" date="2017-01" db="EMBL/GenBank/DDBJ databases">
        <authorList>
            <person name="Varghese N."/>
            <person name="Submissions S."/>
        </authorList>
    </citation>
    <scope>NUCLEOTIDE SEQUENCE [LARGE SCALE GENOMIC DNA]</scope>
    <source>
        <strain evidence="10">DSM 29430</strain>
    </source>
</reference>
<evidence type="ECO:0000313" key="10">
    <source>
        <dbReference type="Proteomes" id="UP000186684"/>
    </source>
</evidence>
<dbReference type="PANTHER" id="PTHR30151:SF7">
    <property type="entry name" value="NITRATE IMPORT PERMEASE PROTEIN NRTB"/>
    <property type="match status" value="1"/>
</dbReference>
<dbReference type="Gene3D" id="1.10.3720.10">
    <property type="entry name" value="MetI-like"/>
    <property type="match status" value="1"/>
</dbReference>
<dbReference type="Proteomes" id="UP000186684">
    <property type="component" value="Unassembled WGS sequence"/>
</dbReference>
<evidence type="ECO:0000313" key="9">
    <source>
        <dbReference type="EMBL" id="SIS64479.1"/>
    </source>
</evidence>
<dbReference type="PROSITE" id="PS50928">
    <property type="entry name" value="ABC_TM1"/>
    <property type="match status" value="1"/>
</dbReference>
<proteinExistence type="inferred from homology"/>
<feature type="transmembrane region" description="Helical" evidence="7">
    <location>
        <begin position="30"/>
        <end position="48"/>
    </location>
</feature>
<dbReference type="EMBL" id="FTOQ01000002">
    <property type="protein sequence ID" value="SIS64479.1"/>
    <property type="molecule type" value="Genomic_DNA"/>
</dbReference>
<dbReference type="STRING" id="633194.SAMN05421759_10223"/>
<accession>A0A1N7KSA5</accession>
<evidence type="ECO:0000256" key="5">
    <source>
        <dbReference type="ARBA" id="ARBA00022989"/>
    </source>
</evidence>
<evidence type="ECO:0000256" key="4">
    <source>
        <dbReference type="ARBA" id="ARBA00022692"/>
    </source>
</evidence>
<feature type="transmembrane region" description="Helical" evidence="7">
    <location>
        <begin position="60"/>
        <end position="80"/>
    </location>
</feature>
<evidence type="ECO:0000256" key="2">
    <source>
        <dbReference type="ARBA" id="ARBA00022448"/>
    </source>
</evidence>
<keyword evidence="4 7" id="KW-0812">Transmembrane</keyword>
<evidence type="ECO:0000256" key="7">
    <source>
        <dbReference type="RuleBase" id="RU363032"/>
    </source>
</evidence>
<dbReference type="InterPro" id="IPR035906">
    <property type="entry name" value="MetI-like_sf"/>
</dbReference>
<feature type="transmembrane region" description="Helical" evidence="7">
    <location>
        <begin position="157"/>
        <end position="180"/>
    </location>
</feature>
<dbReference type="AlphaFoldDB" id="A0A1N7KSA5"/>
<keyword evidence="10" id="KW-1185">Reference proteome</keyword>
<keyword evidence="2 7" id="KW-0813">Transport</keyword>
<feature type="domain" description="ABC transmembrane type-1" evidence="8">
    <location>
        <begin position="153"/>
        <end position="347"/>
    </location>
</feature>
<dbReference type="PANTHER" id="PTHR30151">
    <property type="entry name" value="ALKANE SULFONATE ABC TRANSPORTER-RELATED, MEMBRANE SUBUNIT"/>
    <property type="match status" value="1"/>
</dbReference>
<gene>
    <name evidence="9" type="ORF">SAMN05421759_10223</name>
</gene>
<sequence>MTAVDPSTLDQEARDARRAARFTRINKADAWLTVLGLGWLTPLLRAAAGDNPRAQGREIWRLLGVPLLAILGFLLAWGVLAPQVQTSLGAVPGPAQVWQEAVGLHEDAVRTGESREKFETMLEARNQRLIEAGRGDEVKTVAYTGAPSYYQQIRTSIGTVFFGFLVATLVAVPLGIMAGLSPTANAALNPIIQIFKPVSPLAWLPIVTMIVSAVYVTNDGLFEKSFLVSAITVTLCSLWPTLINTALGVASIDKDLVNVSKVLKMTTRTKILKLVLPSALPLIFTGLRLSLGVGWMVLIAAEMLAQNPGLGKFVWDEFQNGSSTSLARIMVAVFTIGIIGFLLDRLMYAVQAAFTFSNQR</sequence>
<dbReference type="Pfam" id="PF00528">
    <property type="entry name" value="BPD_transp_1"/>
    <property type="match status" value="1"/>
</dbReference>
<keyword evidence="3" id="KW-1003">Cell membrane</keyword>
<organism evidence="9 10">
    <name type="scientific">Roseivivax lentus</name>
    <dbReference type="NCBI Taxonomy" id="633194"/>
    <lineage>
        <taxon>Bacteria</taxon>
        <taxon>Pseudomonadati</taxon>
        <taxon>Pseudomonadota</taxon>
        <taxon>Alphaproteobacteria</taxon>
        <taxon>Rhodobacterales</taxon>
        <taxon>Roseobacteraceae</taxon>
        <taxon>Roseivivax</taxon>
    </lineage>
</organism>
<evidence type="ECO:0000256" key="6">
    <source>
        <dbReference type="ARBA" id="ARBA00023136"/>
    </source>
</evidence>
<dbReference type="SUPFAM" id="SSF161098">
    <property type="entry name" value="MetI-like"/>
    <property type="match status" value="1"/>
</dbReference>
<comment type="subcellular location">
    <subcellularLocation>
        <location evidence="1 7">Cell membrane</location>
        <topology evidence="1 7">Multi-pass membrane protein</topology>
    </subcellularLocation>
</comment>
<dbReference type="RefSeq" id="WP_076445216.1">
    <property type="nucleotide sequence ID" value="NZ_FTOQ01000002.1"/>
</dbReference>
<protein>
    <submittedName>
        <fullName evidence="9">Nitrate/nitrite transport system permease protein</fullName>
    </submittedName>
</protein>
<name>A0A1N7KSA5_9RHOB</name>
<dbReference type="GO" id="GO:0055085">
    <property type="term" value="P:transmembrane transport"/>
    <property type="evidence" value="ECO:0007669"/>
    <property type="project" value="InterPro"/>
</dbReference>
<evidence type="ECO:0000256" key="1">
    <source>
        <dbReference type="ARBA" id="ARBA00004651"/>
    </source>
</evidence>